<evidence type="ECO:0000259" key="8">
    <source>
        <dbReference type="Pfam" id="PF02687"/>
    </source>
</evidence>
<reference evidence="9" key="2">
    <citation type="journal article" date="2022" name="Sci. Rep.">
        <title>In silico prediction of the enzymes involved in the degradation of the herbicide molinate by Gulosibacter molinativorax ON4T.</title>
        <authorList>
            <person name="Lopes A.R."/>
            <person name="Bunin E."/>
            <person name="Viana A.T."/>
            <person name="Froufe H."/>
            <person name="Munoz-Merida A."/>
            <person name="Pinho D."/>
            <person name="Figueiredo J."/>
            <person name="Barroso C."/>
            <person name="Vaz-Moreira I."/>
            <person name="Bellanger X."/>
            <person name="Egas C."/>
            <person name="Nunes O.C."/>
        </authorList>
    </citation>
    <scope>NUCLEOTIDE SEQUENCE</scope>
    <source>
        <strain evidence="9">ON4</strain>
    </source>
</reference>
<sequence length="819" mass="83511">MSATLELADKQIRRSPRRVLAIVLAALLSAMAITATGTFITSLNESLQNQLAAPTSRADVVVTSPTEAALAEVAAHPDAVAQEILHAGFGAAQVDRREVWFDIQQVPATESLRWMTLTSGEWPGAGEIVLTQKGLDALKVGVGDTVTISVYSDAQTQSEFTVAGMIELAPGADGSSPIVYASAADAATLGSPTELIVQTAEGADTAALVADLNASFGDADGAPEAYTAQQYLALLVDGLAGGTDLLATLFMIFVVIALLAASMVIRNTFQVLLAQRLRENGLLRLIGASGRQVQRTVLAEALLLGAIGAIAGLVVGVALGWGIAVLAGFSTGSVPLAWGWLIAALLVTVALTVFSAWAPARSASTLSPMAALSASATTDETTSSRRTWQWVVGLILTAAGIAGAIVSAVQAWFPLLIPAGIVLAIGLIIVVPLLVRAIMPLIARVIAGAGSVSKLAGENLSRMSRRTGTVVLAIALGGSLIIGMLTALQSASASLQKTLTEDFPIDLVVATNDGGAISSDVISTLTDSDATSNVAEVTEAPLESLSDTLGITSVAAVPEAWNGGVLDAVSNSELIVPTWLAEQNDTLEGSTVEVVDAGGDTLTLTVRASPLADAIQNDSGFEVAAIASEGTVDRLSGAQAGTQAWVIAADGKSTELMDEVTELQDSYATLDAYGSLPMVQIYEQIFAMVAGFVVGMLGLTVVISGIGLASVMALAVAERGREIALLRALGLTRGNTRRMVLIESVTLAGIGAAFSLVIGIPLGIAAAVSALGWSSTVIALPWTGIALAIAIALALGVIAGLGPAQRAVRIAPAQGLAAE</sequence>
<feature type="transmembrane region" description="Helical" evidence="7">
    <location>
        <begin position="415"/>
        <end position="435"/>
    </location>
</feature>
<dbReference type="Proteomes" id="UP001170379">
    <property type="component" value="Unassembled WGS sequence"/>
</dbReference>
<feature type="transmembrane region" description="Helical" evidence="7">
    <location>
        <begin position="301"/>
        <end position="324"/>
    </location>
</feature>
<dbReference type="InterPro" id="IPR050250">
    <property type="entry name" value="Macrolide_Exporter_MacB"/>
</dbReference>
<keyword evidence="10" id="KW-1185">Reference proteome</keyword>
<evidence type="ECO:0000256" key="7">
    <source>
        <dbReference type="SAM" id="Phobius"/>
    </source>
</evidence>
<dbReference type="PANTHER" id="PTHR30572">
    <property type="entry name" value="MEMBRANE COMPONENT OF TRANSPORTER-RELATED"/>
    <property type="match status" value="1"/>
</dbReference>
<dbReference type="Pfam" id="PF02687">
    <property type="entry name" value="FtsX"/>
    <property type="match status" value="2"/>
</dbReference>
<evidence type="ECO:0000256" key="5">
    <source>
        <dbReference type="ARBA" id="ARBA00023136"/>
    </source>
</evidence>
<dbReference type="EMBL" id="PXVD01000009">
    <property type="protein sequence ID" value="MDJ1371034.1"/>
    <property type="molecule type" value="Genomic_DNA"/>
</dbReference>
<keyword evidence="2" id="KW-1003">Cell membrane</keyword>
<proteinExistence type="inferred from homology"/>
<comment type="caution">
    <text evidence="9">The sequence shown here is derived from an EMBL/GenBank/DDBJ whole genome shotgun (WGS) entry which is preliminary data.</text>
</comment>
<feature type="domain" description="ABC3 transporter permease C-terminal" evidence="8">
    <location>
        <begin position="696"/>
        <end position="812"/>
    </location>
</feature>
<keyword evidence="3 7" id="KW-0812">Transmembrane</keyword>
<dbReference type="InterPro" id="IPR003838">
    <property type="entry name" value="ABC3_permease_C"/>
</dbReference>
<dbReference type="RefSeq" id="WP_026936601.1">
    <property type="nucleotide sequence ID" value="NZ_CP028426.1"/>
</dbReference>
<feature type="transmembrane region" description="Helical" evidence="7">
    <location>
        <begin position="685"/>
        <end position="717"/>
    </location>
</feature>
<feature type="transmembrane region" description="Helical" evidence="7">
    <location>
        <begin position="470"/>
        <end position="488"/>
    </location>
</feature>
<accession>A0ABT7C765</accession>
<comment type="subcellular location">
    <subcellularLocation>
        <location evidence="1">Cell membrane</location>
        <topology evidence="1">Multi-pass membrane protein</topology>
    </subcellularLocation>
</comment>
<gene>
    <name evidence="9" type="ORF">C7K25_06600</name>
</gene>
<feature type="transmembrane region" description="Helical" evidence="7">
    <location>
        <begin position="390"/>
        <end position="409"/>
    </location>
</feature>
<feature type="transmembrane region" description="Helical" evidence="7">
    <location>
        <begin position="336"/>
        <end position="358"/>
    </location>
</feature>
<evidence type="ECO:0000256" key="2">
    <source>
        <dbReference type="ARBA" id="ARBA00022475"/>
    </source>
</evidence>
<comment type="similarity">
    <text evidence="6">Belongs to the ABC-4 integral membrane protein family.</text>
</comment>
<dbReference type="PANTHER" id="PTHR30572:SF4">
    <property type="entry name" value="ABC TRANSPORTER PERMEASE YTRF"/>
    <property type="match status" value="1"/>
</dbReference>
<evidence type="ECO:0000256" key="4">
    <source>
        <dbReference type="ARBA" id="ARBA00022989"/>
    </source>
</evidence>
<feature type="transmembrane region" description="Helical" evidence="7">
    <location>
        <begin position="747"/>
        <end position="773"/>
    </location>
</feature>
<feature type="transmembrane region" description="Helical" evidence="7">
    <location>
        <begin position="20"/>
        <end position="40"/>
    </location>
</feature>
<organism evidence="9 10">
    <name type="scientific">Gulosibacter molinativorax</name>
    <dbReference type="NCBI Taxonomy" id="256821"/>
    <lineage>
        <taxon>Bacteria</taxon>
        <taxon>Bacillati</taxon>
        <taxon>Actinomycetota</taxon>
        <taxon>Actinomycetes</taxon>
        <taxon>Micrococcales</taxon>
        <taxon>Microbacteriaceae</taxon>
        <taxon>Gulosibacter</taxon>
    </lineage>
</organism>
<evidence type="ECO:0000313" key="9">
    <source>
        <dbReference type="EMBL" id="MDJ1371034.1"/>
    </source>
</evidence>
<feature type="transmembrane region" description="Helical" evidence="7">
    <location>
        <begin position="779"/>
        <end position="801"/>
    </location>
</feature>
<evidence type="ECO:0000313" key="10">
    <source>
        <dbReference type="Proteomes" id="UP001170379"/>
    </source>
</evidence>
<name>A0ABT7C765_9MICO</name>
<evidence type="ECO:0000256" key="6">
    <source>
        <dbReference type="ARBA" id="ARBA00038076"/>
    </source>
</evidence>
<keyword evidence="4 7" id="KW-1133">Transmembrane helix</keyword>
<protein>
    <recommendedName>
        <fullName evidence="8">ABC3 transporter permease C-terminal domain-containing protein</fullName>
    </recommendedName>
</protein>
<feature type="transmembrane region" description="Helical" evidence="7">
    <location>
        <begin position="245"/>
        <end position="265"/>
    </location>
</feature>
<keyword evidence="5 7" id="KW-0472">Membrane</keyword>
<feature type="domain" description="ABC3 transporter permease C-terminal" evidence="8">
    <location>
        <begin position="251"/>
        <end position="368"/>
    </location>
</feature>
<evidence type="ECO:0000256" key="3">
    <source>
        <dbReference type="ARBA" id="ARBA00022692"/>
    </source>
</evidence>
<evidence type="ECO:0000256" key="1">
    <source>
        <dbReference type="ARBA" id="ARBA00004651"/>
    </source>
</evidence>
<reference evidence="9" key="1">
    <citation type="submission" date="2018-03" db="EMBL/GenBank/DDBJ databases">
        <authorList>
            <person name="Nunes O.C."/>
            <person name="Lopes A.R."/>
            <person name="Froufe H."/>
            <person name="Munoz-Merida A."/>
            <person name="Barroso C."/>
            <person name="Egas C."/>
        </authorList>
    </citation>
    <scope>NUCLEOTIDE SEQUENCE</scope>
    <source>
        <strain evidence="9">ON4</strain>
    </source>
</reference>